<evidence type="ECO:0000256" key="1">
    <source>
        <dbReference type="SAM" id="MobiDB-lite"/>
    </source>
</evidence>
<sequence>MFPSAFDRFEETDETDPAERQSLISSLNIESSRLFHKCDTSAAMFPSTFSRFEEAETDLPVVRPEAFAERLRLIASLNIEGSRLPHSNNTSAAMFSKTLSRSEETDESDLPSAWSPEAFAQRRSIQRLWAQRRLNIGPSPLRYAVKAPPGFEDVAPPAVQAPQTWSIEEEPRSLPIAPPGARFLTTWPSTTASPSATSTSAGSDDPVLFTLPPHHVPILFTTASHVGTDVLSGACHDVALMTSAFEGFSWQGDAEEVQNDWSATLTRSWVKGPSIGSTRHSRGRCKPCAFFTTDQGCHGGPASQARRRGEMKRREGLGGRGWEPAVFPSHNRLIPHGGGSEHLRAAVVGSMFCSWRWHALYFFQLQTSFFGFCCAGHF</sequence>
<gene>
    <name evidence="2" type="ORF">PGLA1383_LOCUS43476</name>
</gene>
<accession>A0A813GR07</accession>
<keyword evidence="3" id="KW-1185">Reference proteome</keyword>
<proteinExistence type="predicted"/>
<evidence type="ECO:0000313" key="2">
    <source>
        <dbReference type="EMBL" id="CAE8626549.1"/>
    </source>
</evidence>
<comment type="caution">
    <text evidence="2">The sequence shown here is derived from an EMBL/GenBank/DDBJ whole genome shotgun (WGS) entry which is preliminary data.</text>
</comment>
<dbReference type="Proteomes" id="UP000654075">
    <property type="component" value="Unassembled WGS sequence"/>
</dbReference>
<protein>
    <submittedName>
        <fullName evidence="2">Uncharacterized protein</fullName>
    </submittedName>
</protein>
<evidence type="ECO:0000313" key="3">
    <source>
        <dbReference type="Proteomes" id="UP000654075"/>
    </source>
</evidence>
<dbReference type="EMBL" id="CAJNNV010028989">
    <property type="protein sequence ID" value="CAE8626549.1"/>
    <property type="molecule type" value="Genomic_DNA"/>
</dbReference>
<dbReference type="AlphaFoldDB" id="A0A813GR07"/>
<reference evidence="2" key="1">
    <citation type="submission" date="2021-02" db="EMBL/GenBank/DDBJ databases">
        <authorList>
            <person name="Dougan E. K."/>
            <person name="Rhodes N."/>
            <person name="Thang M."/>
            <person name="Chan C."/>
        </authorList>
    </citation>
    <scope>NUCLEOTIDE SEQUENCE</scope>
</reference>
<name>A0A813GR07_POLGL</name>
<feature type="region of interest" description="Disordered" evidence="1">
    <location>
        <begin position="1"/>
        <end position="20"/>
    </location>
</feature>
<organism evidence="2 3">
    <name type="scientific">Polarella glacialis</name>
    <name type="common">Dinoflagellate</name>
    <dbReference type="NCBI Taxonomy" id="89957"/>
    <lineage>
        <taxon>Eukaryota</taxon>
        <taxon>Sar</taxon>
        <taxon>Alveolata</taxon>
        <taxon>Dinophyceae</taxon>
        <taxon>Suessiales</taxon>
        <taxon>Suessiaceae</taxon>
        <taxon>Polarella</taxon>
    </lineage>
</organism>